<keyword evidence="13" id="KW-0969">Cilium</keyword>
<evidence type="ECO:0000256" key="8">
    <source>
        <dbReference type="ARBA" id="ARBA00023143"/>
    </source>
</evidence>
<dbReference type="InterPro" id="IPR045851">
    <property type="entry name" value="AMP-bd_C_sf"/>
</dbReference>
<dbReference type="Pfam" id="PF01514">
    <property type="entry name" value="YscJ_FliF"/>
    <property type="match status" value="1"/>
</dbReference>
<dbReference type="RefSeq" id="WP_306824975.1">
    <property type="nucleotide sequence ID" value="NZ_JAUSQM010000001.1"/>
</dbReference>
<feature type="transmembrane region" description="Helical" evidence="10">
    <location>
        <begin position="21"/>
        <end position="42"/>
    </location>
</feature>
<keyword evidence="6 10" id="KW-1133">Transmembrane helix</keyword>
<evidence type="ECO:0000256" key="10">
    <source>
        <dbReference type="SAM" id="Phobius"/>
    </source>
</evidence>
<dbReference type="PIRSF" id="PIRSF004862">
    <property type="entry name" value="FliF"/>
    <property type="match status" value="1"/>
</dbReference>
<dbReference type="Pfam" id="PF08345">
    <property type="entry name" value="YscJ_FliF_C"/>
    <property type="match status" value="1"/>
</dbReference>
<evidence type="ECO:0000256" key="3">
    <source>
        <dbReference type="ARBA" id="ARBA00007971"/>
    </source>
</evidence>
<evidence type="ECO:0000256" key="5">
    <source>
        <dbReference type="ARBA" id="ARBA00022692"/>
    </source>
</evidence>
<feature type="domain" description="Flagellar M-ring N-terminal" evidence="11">
    <location>
        <begin position="43"/>
        <end position="216"/>
    </location>
</feature>
<keyword evidence="5 10" id="KW-0812">Transmembrane</keyword>
<evidence type="ECO:0000313" key="13">
    <source>
        <dbReference type="EMBL" id="MDP9821713.1"/>
    </source>
</evidence>
<evidence type="ECO:0000256" key="2">
    <source>
        <dbReference type="ARBA" id="ARBA00004651"/>
    </source>
</evidence>
<evidence type="ECO:0000256" key="1">
    <source>
        <dbReference type="ARBA" id="ARBA00004117"/>
    </source>
</evidence>
<evidence type="ECO:0000313" key="14">
    <source>
        <dbReference type="Proteomes" id="UP001240447"/>
    </source>
</evidence>
<dbReference type="InterPro" id="IPR043427">
    <property type="entry name" value="YscJ/FliF"/>
</dbReference>
<dbReference type="EMBL" id="JAUSQM010000001">
    <property type="protein sequence ID" value="MDP9821713.1"/>
    <property type="molecule type" value="Genomic_DNA"/>
</dbReference>
<dbReference type="Gene3D" id="3.30.300.30">
    <property type="match status" value="1"/>
</dbReference>
<evidence type="ECO:0000256" key="7">
    <source>
        <dbReference type="ARBA" id="ARBA00023136"/>
    </source>
</evidence>
<evidence type="ECO:0000256" key="6">
    <source>
        <dbReference type="ARBA" id="ARBA00022989"/>
    </source>
</evidence>
<keyword evidence="7 10" id="KW-0472">Membrane</keyword>
<comment type="subcellular location">
    <subcellularLocation>
        <location evidence="1 9">Bacterial flagellum basal body</location>
    </subcellularLocation>
    <subcellularLocation>
        <location evidence="2">Cell membrane</location>
        <topology evidence="2">Multi-pass membrane protein</topology>
    </subcellularLocation>
</comment>
<keyword evidence="4" id="KW-1003">Cell membrane</keyword>
<sequence length="531" mass="55402">MTVGLERFAATFKEFTTGQKTVAILGTAALVLAGAMIFRWAAAPSYAPLYSGLAPADASAVVDELTAQGVPYELTAGGTTVMVPQGSVYDTRIALSGKGLPSGGDNGYSLLDNQDLSTSQFKEQTDFKRAMEGELSRTIQAIDGVQSAVVHLAMPPKQVFSDQQDPTTASVLVGTRAGTSLEPQQVQAIINLVSSSVDGLKTDNISVTDSTGRVLAAPGGSAGAAASTQTQQVSDFEHRIKHQVQSMLDRVVGAGNSTVGVTADLSFDKATTETVRHFGNADTPALSESVATEEYSGVAPNAGSTGVVGPDGQMDSDLAADDATTEYTKRNATTDRAVDRTTEVREAAPGSVRSLHVAVALDSRSLNGTDPQVVQDLIAAGVGIDDERGDTVEVSAVPFDRTAEEAAAAEIAAAEKAERDAATRAMLRNGGLAVLVALVVILAVIQARRAARRRETATTYMVEQLRRDAEERAALQASAATAVETSPALAALEQADNDLSQEVRDEIADLVERQPDDVAALLRGWLVEKGG</sequence>
<name>A0ABT9NMR6_9ACTN</name>
<feature type="domain" description="Flagellar M-ring C-terminal" evidence="12">
    <location>
        <begin position="248"/>
        <end position="399"/>
    </location>
</feature>
<protein>
    <recommendedName>
        <fullName evidence="9">Flagellar M-ring protein</fullName>
    </recommendedName>
</protein>
<keyword evidence="13" id="KW-0966">Cell projection</keyword>
<keyword evidence="8 9" id="KW-0975">Bacterial flagellum</keyword>
<dbReference type="PANTHER" id="PTHR30046:SF0">
    <property type="entry name" value="FLAGELLAR M-RING PROTEIN"/>
    <property type="match status" value="1"/>
</dbReference>
<dbReference type="Proteomes" id="UP001240447">
    <property type="component" value="Unassembled WGS sequence"/>
</dbReference>
<reference evidence="13 14" key="1">
    <citation type="submission" date="2023-07" db="EMBL/GenBank/DDBJ databases">
        <title>Sequencing the genomes of 1000 actinobacteria strains.</title>
        <authorList>
            <person name="Klenk H.-P."/>
        </authorList>
    </citation>
    <scope>NUCLEOTIDE SEQUENCE [LARGE SCALE GENOMIC DNA]</scope>
    <source>
        <strain evidence="13 14">GD13</strain>
    </source>
</reference>
<evidence type="ECO:0000256" key="4">
    <source>
        <dbReference type="ARBA" id="ARBA00022475"/>
    </source>
</evidence>
<comment type="caution">
    <text evidence="13">The sequence shown here is derived from an EMBL/GenBank/DDBJ whole genome shotgun (WGS) entry which is preliminary data.</text>
</comment>
<dbReference type="InterPro" id="IPR006182">
    <property type="entry name" value="FliF_N_dom"/>
</dbReference>
<dbReference type="InterPro" id="IPR013556">
    <property type="entry name" value="Flag_M-ring_C"/>
</dbReference>
<feature type="transmembrane region" description="Helical" evidence="10">
    <location>
        <begin position="426"/>
        <end position="445"/>
    </location>
</feature>
<proteinExistence type="inferred from homology"/>
<dbReference type="InterPro" id="IPR000067">
    <property type="entry name" value="FlgMring_FliF"/>
</dbReference>
<evidence type="ECO:0000259" key="12">
    <source>
        <dbReference type="Pfam" id="PF08345"/>
    </source>
</evidence>
<dbReference type="PRINTS" id="PR01009">
    <property type="entry name" value="FLGMRINGFLIF"/>
</dbReference>
<accession>A0ABT9NMR6</accession>
<organism evidence="13 14">
    <name type="scientific">Nocardioides massiliensis</name>
    <dbReference type="NCBI Taxonomy" id="1325935"/>
    <lineage>
        <taxon>Bacteria</taxon>
        <taxon>Bacillati</taxon>
        <taxon>Actinomycetota</taxon>
        <taxon>Actinomycetes</taxon>
        <taxon>Propionibacteriales</taxon>
        <taxon>Nocardioidaceae</taxon>
        <taxon>Nocardioides</taxon>
    </lineage>
</organism>
<evidence type="ECO:0000259" key="11">
    <source>
        <dbReference type="Pfam" id="PF01514"/>
    </source>
</evidence>
<keyword evidence="14" id="KW-1185">Reference proteome</keyword>
<comment type="function">
    <text evidence="9">The M ring may be actively involved in energy transduction.</text>
</comment>
<keyword evidence="13" id="KW-0282">Flagellum</keyword>
<dbReference type="PANTHER" id="PTHR30046">
    <property type="entry name" value="FLAGELLAR M-RING PROTEIN"/>
    <property type="match status" value="1"/>
</dbReference>
<gene>
    <name evidence="13" type="ORF">J2S59_001522</name>
</gene>
<evidence type="ECO:0000256" key="9">
    <source>
        <dbReference type="PIRNR" id="PIRNR004862"/>
    </source>
</evidence>
<comment type="similarity">
    <text evidence="3 9">Belongs to the FliF family.</text>
</comment>
<dbReference type="NCBIfam" id="TIGR00206">
    <property type="entry name" value="fliF"/>
    <property type="match status" value="1"/>
</dbReference>